<name>A0ABS2H1B5_9BACL</name>
<accession>A0ABS2H1B5</accession>
<keyword evidence="3" id="KW-1185">Reference proteome</keyword>
<dbReference type="Proteomes" id="UP001516620">
    <property type="component" value="Unassembled WGS sequence"/>
</dbReference>
<dbReference type="RefSeq" id="WP_193415132.1">
    <property type="nucleotide sequence ID" value="NZ_JADCNN020000004.1"/>
</dbReference>
<reference evidence="2 3" key="1">
    <citation type="submission" date="2021-01" db="EMBL/GenBank/DDBJ databases">
        <title>Paenibacillus sp.nov. isolated from the rhizosphere soil of tomato plant.</title>
        <authorList>
            <person name="Thin K.K."/>
            <person name="Zhang X."/>
            <person name="He S."/>
        </authorList>
    </citation>
    <scope>NUCLEOTIDE SEQUENCE [LARGE SCALE GENOMIC DNA]</scope>
    <source>
        <strain evidence="2 3">DXFW5</strain>
    </source>
</reference>
<dbReference type="EMBL" id="JADCNN020000004">
    <property type="protein sequence ID" value="MBM6995187.1"/>
    <property type="molecule type" value="Genomic_DNA"/>
</dbReference>
<dbReference type="InterPro" id="IPR036582">
    <property type="entry name" value="Mao_N_sf"/>
</dbReference>
<evidence type="ECO:0000256" key="1">
    <source>
        <dbReference type="SAM" id="SignalP"/>
    </source>
</evidence>
<protein>
    <recommendedName>
        <fullName evidence="4">Copper amine oxidase-like N-terminal domain-containing protein</fullName>
    </recommendedName>
</protein>
<sequence length="239" mass="26127">MNNNMKKSILAFAVVGMTFTGAAGVFAGTQLQKITAYLNHQIGIQVNGQTYAPVDGQGRQLAPITYDGTTYLPVRALADVLKVPVNYDATLHQVQIGSKAPETPEIPESNTDLITVNYTKAQLEEIIKAFAKFESFETPYAPQQMAKGDGFKLVGASDDGVNLIFNHMTVSISPRDYAYEYEGKTITLSNGVQAKWYTPSETPMLSFKLDDRFVTLSSPDGKISQTQMEKVAVTVAKLK</sequence>
<feature type="chain" id="PRO_5046424422" description="Copper amine oxidase-like N-terminal domain-containing protein" evidence="1">
    <location>
        <begin position="23"/>
        <end position="239"/>
    </location>
</feature>
<evidence type="ECO:0000313" key="3">
    <source>
        <dbReference type="Proteomes" id="UP001516620"/>
    </source>
</evidence>
<dbReference type="SUPFAM" id="SSF55383">
    <property type="entry name" value="Copper amine oxidase, domain N"/>
    <property type="match status" value="1"/>
</dbReference>
<organism evidence="2 3">
    <name type="scientific">Paenibacillus rhizolycopersici</name>
    <dbReference type="NCBI Taxonomy" id="2780073"/>
    <lineage>
        <taxon>Bacteria</taxon>
        <taxon>Bacillati</taxon>
        <taxon>Bacillota</taxon>
        <taxon>Bacilli</taxon>
        <taxon>Bacillales</taxon>
        <taxon>Paenibacillaceae</taxon>
        <taxon>Paenibacillus</taxon>
    </lineage>
</organism>
<proteinExistence type="predicted"/>
<comment type="caution">
    <text evidence="2">The sequence shown here is derived from an EMBL/GenBank/DDBJ whole genome shotgun (WGS) entry which is preliminary data.</text>
</comment>
<evidence type="ECO:0000313" key="2">
    <source>
        <dbReference type="EMBL" id="MBM6995187.1"/>
    </source>
</evidence>
<evidence type="ECO:0008006" key="4">
    <source>
        <dbReference type="Google" id="ProtNLM"/>
    </source>
</evidence>
<gene>
    <name evidence="2" type="ORF">IM700_005865</name>
</gene>
<feature type="signal peptide" evidence="1">
    <location>
        <begin position="1"/>
        <end position="22"/>
    </location>
</feature>
<keyword evidence="1" id="KW-0732">Signal</keyword>